<organism evidence="2 3">
    <name type="scientific">Faecalibacterium prausnitzii</name>
    <dbReference type="NCBI Taxonomy" id="853"/>
    <lineage>
        <taxon>Bacteria</taxon>
        <taxon>Bacillati</taxon>
        <taxon>Bacillota</taxon>
        <taxon>Clostridia</taxon>
        <taxon>Eubacteriales</taxon>
        <taxon>Oscillospiraceae</taxon>
        <taxon>Faecalibacterium</taxon>
    </lineage>
</organism>
<accession>A0A2A7A8Z7</accession>
<name>A0A2A7A8Z7_9FIRM</name>
<evidence type="ECO:0000313" key="3">
    <source>
        <dbReference type="Proteomes" id="UP000220157"/>
    </source>
</evidence>
<reference evidence="2 3" key="1">
    <citation type="journal article" date="2017" name="Front. Microbiol.">
        <title>New Insights into the Diversity of the Genus Faecalibacterium.</title>
        <authorList>
            <person name="Benevides L."/>
            <person name="Burman S."/>
            <person name="Martin R."/>
            <person name="Robert V."/>
            <person name="Thomas M."/>
            <person name="Miquel S."/>
            <person name="Chain F."/>
            <person name="Sokol H."/>
            <person name="Bermudez-Humaran L.G."/>
            <person name="Morrison M."/>
            <person name="Langella P."/>
            <person name="Azevedo V.A."/>
            <person name="Chatel J.M."/>
            <person name="Soares S."/>
        </authorList>
    </citation>
    <scope>NUCLEOTIDE SEQUENCE [LARGE SCALE GENOMIC DNA]</scope>
    <source>
        <strain evidence="2 3">CNCM I 4573</strain>
    </source>
</reference>
<dbReference type="EMBL" id="NMTW01000036">
    <property type="protein sequence ID" value="PDX75572.1"/>
    <property type="molecule type" value="Genomic_DNA"/>
</dbReference>
<evidence type="ECO:0000313" key="2">
    <source>
        <dbReference type="EMBL" id="PDX75572.1"/>
    </source>
</evidence>
<evidence type="ECO:0000256" key="1">
    <source>
        <dbReference type="SAM" id="MobiDB-lite"/>
    </source>
</evidence>
<dbReference type="AlphaFoldDB" id="A0A2A7A8Z7"/>
<protein>
    <submittedName>
        <fullName evidence="2">Uncharacterized protein</fullName>
    </submittedName>
</protein>
<gene>
    <name evidence="2" type="ORF">CGS56_08490</name>
</gene>
<comment type="caution">
    <text evidence="2">The sequence shown here is derived from an EMBL/GenBank/DDBJ whole genome shotgun (WGS) entry which is preliminary data.</text>
</comment>
<dbReference type="Proteomes" id="UP000220157">
    <property type="component" value="Unassembled WGS sequence"/>
</dbReference>
<proteinExistence type="predicted"/>
<feature type="region of interest" description="Disordered" evidence="1">
    <location>
        <begin position="1"/>
        <end position="25"/>
    </location>
</feature>
<sequence length="105" mass="12080">MHEKISLPTKARGGRETGKATGKLLPVRPASPLRKALFRQNKNEKVTGIESCIQQDEKSRVQTKNLSNFLPFYTTLKLSKFQGICIKNNRQIRDFAWWKGMDFLV</sequence>